<evidence type="ECO:0000256" key="1">
    <source>
        <dbReference type="ARBA" id="ARBA00022687"/>
    </source>
</evidence>
<keyword evidence="1" id="KW-0879">Wnt signaling pathway</keyword>
<dbReference type="EMBL" id="CAMXCT010001043">
    <property type="protein sequence ID" value="CAI3986079.1"/>
    <property type="molecule type" value="Genomic_DNA"/>
</dbReference>
<evidence type="ECO:0000256" key="2">
    <source>
        <dbReference type="SAM" id="MobiDB-lite"/>
    </source>
</evidence>
<dbReference type="PROSITE" id="PS50841">
    <property type="entry name" value="DIX"/>
    <property type="match status" value="1"/>
</dbReference>
<gene>
    <name evidence="4" type="ORF">C1SCF055_LOCUS13459</name>
</gene>
<dbReference type="Pfam" id="PF00778">
    <property type="entry name" value="DIX"/>
    <property type="match status" value="1"/>
</dbReference>
<keyword evidence="6" id="KW-1185">Reference proteome</keyword>
<evidence type="ECO:0000313" key="5">
    <source>
        <dbReference type="EMBL" id="CAL4773391.1"/>
    </source>
</evidence>
<dbReference type="PANTHER" id="PTHR42509:SF1">
    <property type="entry name" value="DIX DOMAIN-CONTAINING PROTEIN"/>
    <property type="match status" value="1"/>
</dbReference>
<proteinExistence type="predicted"/>
<evidence type="ECO:0000313" key="6">
    <source>
        <dbReference type="Proteomes" id="UP001152797"/>
    </source>
</evidence>
<comment type="caution">
    <text evidence="4">The sequence shown here is derived from an EMBL/GenBank/DDBJ whole genome shotgun (WGS) entry which is preliminary data.</text>
</comment>
<reference evidence="5 6" key="2">
    <citation type="submission" date="2024-05" db="EMBL/GenBank/DDBJ databases">
        <authorList>
            <person name="Chen Y."/>
            <person name="Shah S."/>
            <person name="Dougan E. K."/>
            <person name="Thang M."/>
            <person name="Chan C."/>
        </authorList>
    </citation>
    <scope>NUCLEOTIDE SEQUENCE [LARGE SCALE GENOMIC DNA]</scope>
</reference>
<dbReference type="EMBL" id="CAMXCT020001043">
    <property type="protein sequence ID" value="CAL1139454.1"/>
    <property type="molecule type" value="Genomic_DNA"/>
</dbReference>
<dbReference type="InterPro" id="IPR029071">
    <property type="entry name" value="Ubiquitin-like_domsf"/>
</dbReference>
<feature type="domain" description="DIX" evidence="3">
    <location>
        <begin position="5"/>
        <end position="86"/>
    </location>
</feature>
<feature type="compositionally biased region" description="Polar residues" evidence="2">
    <location>
        <begin position="122"/>
        <end position="131"/>
    </location>
</feature>
<dbReference type="Gene3D" id="2.40.240.130">
    <property type="match status" value="1"/>
</dbReference>
<name>A0A9P1C6N0_9DINO</name>
<evidence type="ECO:0000313" key="4">
    <source>
        <dbReference type="EMBL" id="CAI3986079.1"/>
    </source>
</evidence>
<accession>A0A9P1C6N0</accession>
<dbReference type="SUPFAM" id="SSF54236">
    <property type="entry name" value="Ubiquitin-like"/>
    <property type="match status" value="1"/>
</dbReference>
<protein>
    <submittedName>
        <fullName evidence="5">DIX domain-containing protein</fullName>
    </submittedName>
</protein>
<dbReference type="PANTHER" id="PTHR42509">
    <property type="entry name" value="DIX DOMAIN-CONTAINING PROTEIN"/>
    <property type="match status" value="1"/>
</dbReference>
<dbReference type="GO" id="GO:0016055">
    <property type="term" value="P:Wnt signaling pathway"/>
    <property type="evidence" value="ECO:0007669"/>
    <property type="project" value="UniProtKB-KW"/>
</dbReference>
<dbReference type="AlphaFoldDB" id="A0A9P1C6N0"/>
<reference evidence="4" key="1">
    <citation type="submission" date="2022-10" db="EMBL/GenBank/DDBJ databases">
        <authorList>
            <person name="Chen Y."/>
            <person name="Dougan E. K."/>
            <person name="Chan C."/>
            <person name="Rhodes N."/>
            <person name="Thang M."/>
        </authorList>
    </citation>
    <scope>NUCLEOTIDE SEQUENCE</scope>
</reference>
<organism evidence="4">
    <name type="scientific">Cladocopium goreaui</name>
    <dbReference type="NCBI Taxonomy" id="2562237"/>
    <lineage>
        <taxon>Eukaryota</taxon>
        <taxon>Sar</taxon>
        <taxon>Alveolata</taxon>
        <taxon>Dinophyceae</taxon>
        <taxon>Suessiales</taxon>
        <taxon>Symbiodiniaceae</taxon>
        <taxon>Cladocopium</taxon>
    </lineage>
</organism>
<sequence>MARIFAYYWVPGDNDEQEHPNAFEVVHGGHGIKLKDVKAGFPLPGQYHFRFKMKWESGAVWMDVTNEESMVPMFEDKVIAKVLRVNWGKAQKPVPSDVPSASPDTSPLASGDSEDLLFGESSAPQVGQPKTSGKDDFDMLFG</sequence>
<dbReference type="InterPro" id="IPR038207">
    <property type="entry name" value="DIX_dom_sf"/>
</dbReference>
<evidence type="ECO:0000259" key="3">
    <source>
        <dbReference type="PROSITE" id="PS50841"/>
    </source>
</evidence>
<feature type="compositionally biased region" description="Basic and acidic residues" evidence="2">
    <location>
        <begin position="132"/>
        <end position="142"/>
    </location>
</feature>
<feature type="region of interest" description="Disordered" evidence="2">
    <location>
        <begin position="91"/>
        <end position="142"/>
    </location>
</feature>
<dbReference type="OrthoDB" id="10007451at2759"/>
<dbReference type="EMBL" id="CAMXCT030001043">
    <property type="protein sequence ID" value="CAL4773391.1"/>
    <property type="molecule type" value="Genomic_DNA"/>
</dbReference>
<dbReference type="Proteomes" id="UP001152797">
    <property type="component" value="Unassembled WGS sequence"/>
</dbReference>
<dbReference type="InterPro" id="IPR001158">
    <property type="entry name" value="DIX"/>
</dbReference>
<feature type="compositionally biased region" description="Low complexity" evidence="2">
    <location>
        <begin position="93"/>
        <end position="107"/>
    </location>
</feature>